<evidence type="ECO:0000256" key="3">
    <source>
        <dbReference type="ARBA" id="ARBA00022692"/>
    </source>
</evidence>
<keyword evidence="3 7" id="KW-0812">Transmembrane</keyword>
<evidence type="ECO:0000256" key="6">
    <source>
        <dbReference type="SAM" id="MobiDB-lite"/>
    </source>
</evidence>
<comment type="subcellular location">
    <subcellularLocation>
        <location evidence="1">Membrane</location>
        <topology evidence="1">Multi-pass membrane protein</topology>
    </subcellularLocation>
</comment>
<feature type="transmembrane region" description="Helical" evidence="7">
    <location>
        <begin position="338"/>
        <end position="358"/>
    </location>
</feature>
<dbReference type="EMBL" id="CAJMWR010000479">
    <property type="protein sequence ID" value="CAE6380343.1"/>
    <property type="molecule type" value="Genomic_DNA"/>
</dbReference>
<feature type="transmembrane region" description="Helical" evidence="7">
    <location>
        <begin position="40"/>
        <end position="57"/>
    </location>
</feature>
<dbReference type="FunFam" id="1.20.1250.20:FF:000013">
    <property type="entry name" value="MFS general substrate transporter"/>
    <property type="match status" value="1"/>
</dbReference>
<evidence type="ECO:0000259" key="8">
    <source>
        <dbReference type="PROSITE" id="PS50850"/>
    </source>
</evidence>
<evidence type="ECO:0000256" key="1">
    <source>
        <dbReference type="ARBA" id="ARBA00004141"/>
    </source>
</evidence>
<feature type="transmembrane region" description="Helical" evidence="7">
    <location>
        <begin position="113"/>
        <end position="133"/>
    </location>
</feature>
<proteinExistence type="predicted"/>
<sequence length="488" mass="53268">MSDDGAKPSQEIERTGSIDNGPNIAPAVDSQLEKKLVRKLDAVILPLTCALYLLAYLDRSNLGNARLQGLPEDVLGGDPTGAKFDWVSSMFYFSYILSQIPAVVTSKLFRPRIWIGCATIGWGLASTLQAAAFNFQGLLATRFFLGVFEAGFGPMIPLYYTFFYTKHEMGVRLSIWFGFAAVAGAFGGLIAYGVQHINSYLANWRILFLVEGCPTIALGILTLFTLPDRPDTTKWLHGAQKDLAIERMSRGGMKEEAGTLNKTHVIAALKDWRVYACGVIYFGVNIALASIGVFLPTIIKTFGYTNAKAQLLTVPPYAVAAVVMMGVSYMSDRTQNRGFFMASASAVGALGYLLLLVVQHNQSVRYFSIFLCCTGTYTTIGLAITWFTHNLGSESKKAAGIPLFMVIGQCGSVLGTHSYPASEGPHYIKGLALCCGFEFLGALMCLVLTISFRLENARRDRVYGPPEEGKVVDTRELADKTPGFRYVP</sequence>
<dbReference type="InterPro" id="IPR020846">
    <property type="entry name" value="MFS_dom"/>
</dbReference>
<accession>A0A8H3A524</accession>
<dbReference type="InterPro" id="IPR011701">
    <property type="entry name" value="MFS"/>
</dbReference>
<gene>
    <name evidence="9" type="ORF">RDB_LOCUS24524</name>
</gene>
<dbReference type="PANTHER" id="PTHR43791">
    <property type="entry name" value="PERMEASE-RELATED"/>
    <property type="match status" value="1"/>
</dbReference>
<dbReference type="PANTHER" id="PTHR43791:SF36">
    <property type="entry name" value="TRANSPORTER, PUTATIVE (AFU_ORTHOLOGUE AFUA_6G08340)-RELATED"/>
    <property type="match status" value="1"/>
</dbReference>
<dbReference type="FunFam" id="1.20.1250.20:FF:000018">
    <property type="entry name" value="MFS transporter permease"/>
    <property type="match status" value="1"/>
</dbReference>
<name>A0A8H3A524_9AGAM</name>
<feature type="compositionally biased region" description="Basic and acidic residues" evidence="6">
    <location>
        <begin position="1"/>
        <end position="16"/>
    </location>
</feature>
<evidence type="ECO:0000256" key="5">
    <source>
        <dbReference type="ARBA" id="ARBA00023136"/>
    </source>
</evidence>
<feature type="transmembrane region" description="Helical" evidence="7">
    <location>
        <begin position="311"/>
        <end position="331"/>
    </location>
</feature>
<feature type="transmembrane region" description="Helical" evidence="7">
    <location>
        <begin position="430"/>
        <end position="452"/>
    </location>
</feature>
<keyword evidence="2" id="KW-0813">Transport</keyword>
<keyword evidence="4 7" id="KW-1133">Transmembrane helix</keyword>
<feature type="transmembrane region" description="Helical" evidence="7">
    <location>
        <begin position="364"/>
        <end position="387"/>
    </location>
</feature>
<evidence type="ECO:0000256" key="7">
    <source>
        <dbReference type="SAM" id="Phobius"/>
    </source>
</evidence>
<feature type="domain" description="Major facilitator superfamily (MFS) profile" evidence="8">
    <location>
        <begin position="44"/>
        <end position="459"/>
    </location>
</feature>
<feature type="region of interest" description="Disordered" evidence="6">
    <location>
        <begin position="1"/>
        <end position="24"/>
    </location>
</feature>
<feature type="transmembrane region" description="Helical" evidence="7">
    <location>
        <begin position="399"/>
        <end position="418"/>
    </location>
</feature>
<evidence type="ECO:0000256" key="2">
    <source>
        <dbReference type="ARBA" id="ARBA00022448"/>
    </source>
</evidence>
<dbReference type="Gene3D" id="1.20.1250.20">
    <property type="entry name" value="MFS general substrate transporter like domains"/>
    <property type="match status" value="2"/>
</dbReference>
<evidence type="ECO:0000313" key="10">
    <source>
        <dbReference type="Proteomes" id="UP000663840"/>
    </source>
</evidence>
<protein>
    <recommendedName>
        <fullName evidence="8">Major facilitator superfamily (MFS) profile domain-containing protein</fullName>
    </recommendedName>
</protein>
<feature type="transmembrane region" description="Helical" evidence="7">
    <location>
        <begin position="206"/>
        <end position="226"/>
    </location>
</feature>
<reference evidence="9" key="1">
    <citation type="submission" date="2021-01" db="EMBL/GenBank/DDBJ databases">
        <authorList>
            <person name="Kaushik A."/>
        </authorList>
    </citation>
    <scope>NUCLEOTIDE SEQUENCE</scope>
    <source>
        <strain evidence="9">AG1-1A</strain>
    </source>
</reference>
<dbReference type="AlphaFoldDB" id="A0A8H3A524"/>
<dbReference type="GO" id="GO:0022857">
    <property type="term" value="F:transmembrane transporter activity"/>
    <property type="evidence" value="ECO:0007669"/>
    <property type="project" value="InterPro"/>
</dbReference>
<dbReference type="SUPFAM" id="SSF103473">
    <property type="entry name" value="MFS general substrate transporter"/>
    <property type="match status" value="1"/>
</dbReference>
<evidence type="ECO:0000256" key="4">
    <source>
        <dbReference type="ARBA" id="ARBA00022989"/>
    </source>
</evidence>
<feature type="transmembrane region" description="Helical" evidence="7">
    <location>
        <begin position="279"/>
        <end position="299"/>
    </location>
</feature>
<organism evidence="9 10">
    <name type="scientific">Rhizoctonia solani</name>
    <dbReference type="NCBI Taxonomy" id="456999"/>
    <lineage>
        <taxon>Eukaryota</taxon>
        <taxon>Fungi</taxon>
        <taxon>Dikarya</taxon>
        <taxon>Basidiomycota</taxon>
        <taxon>Agaricomycotina</taxon>
        <taxon>Agaricomycetes</taxon>
        <taxon>Cantharellales</taxon>
        <taxon>Ceratobasidiaceae</taxon>
        <taxon>Rhizoctonia</taxon>
    </lineage>
</organism>
<dbReference type="PROSITE" id="PS50850">
    <property type="entry name" value="MFS"/>
    <property type="match status" value="1"/>
</dbReference>
<dbReference type="InterPro" id="IPR036259">
    <property type="entry name" value="MFS_trans_sf"/>
</dbReference>
<dbReference type="Pfam" id="PF07690">
    <property type="entry name" value="MFS_1"/>
    <property type="match status" value="1"/>
</dbReference>
<dbReference type="Proteomes" id="UP000663840">
    <property type="component" value="Unassembled WGS sequence"/>
</dbReference>
<dbReference type="GO" id="GO:0016020">
    <property type="term" value="C:membrane"/>
    <property type="evidence" value="ECO:0007669"/>
    <property type="project" value="UniProtKB-SubCell"/>
</dbReference>
<feature type="transmembrane region" description="Helical" evidence="7">
    <location>
        <begin position="173"/>
        <end position="194"/>
    </location>
</feature>
<feature type="transmembrane region" description="Helical" evidence="7">
    <location>
        <begin position="139"/>
        <end position="161"/>
    </location>
</feature>
<keyword evidence="5 7" id="KW-0472">Membrane</keyword>
<comment type="caution">
    <text evidence="9">The sequence shown here is derived from an EMBL/GenBank/DDBJ whole genome shotgun (WGS) entry which is preliminary data.</text>
</comment>
<evidence type="ECO:0000313" key="9">
    <source>
        <dbReference type="EMBL" id="CAE6380343.1"/>
    </source>
</evidence>